<keyword evidence="1" id="KW-0677">Repeat</keyword>
<sequence length="795" mass="89008">MNAYFYGRLKLHKKFNLFLSIKTCTAHFSSLTAVNPQSDSFSIPEKFASYLEKCSDTNSLKKLHACVITQGLEQNLLVGSKLLISFAKFNLLAESKWVLNKIIIKNLSLWDSIIVGYFRASQYDEVLGLYLNLRKKNIGIHSSAIIFGLKSCVKFGVYEFGRNLHTDAFKFGLSYDKFVGSSLIGFYCECDEILQAAKVFDEITDKDVVVYTSMVTGYAQVGHNHTNTAFRVVQDMQRDGFEPNRVTLVSLLQCALQLGSLEKGKSIHGYAIRRGIGCLDEVFETSVMDMYIKCGDPIKGATIFDKMNKKTTASWNGLIAGHLQLGKPLEALDLFRQMVHNKYELDLMALANGLLICAEIGHLLIGKSFHCHIFRQEINLDLVGNTALIDMYSKCKHLHGAMNIFYKIEDKDGVLYNVMISSYLSNGCVIRARDTFREMVNVSIRPNASTIISVLSTLSEMGDVRTGKCIHGYVLRQGLESNTDIGNQFIHMYAKCGFIGLAKHIFDMIKIKDRVSWTSMMTALVNQGLAHEAISLFLLMRKVNLHPDSITFTSLLQALNQVGSIILVREVHGHLYRVFLEKDVALMNSLITIYSKHGKIKLATILFELMGQRDLSSWNTMIAAYGMHGDCVQALKLFNQMKKENFAPDRVTFKSILSACSHTGFMKEGLCVFRSMEEEFGIVPSSEHYGCVVDLLGRAGQLEEAYHLLKSVPLRQNVSSLGALLAACRIHGNSEMGERVGKWLLDMEPWNTSTYCSMSNLHAGVGKWDEVAKIEAIAEGKGLKRTPGYSFVDLN</sequence>
<dbReference type="Pfam" id="PF01535">
    <property type="entry name" value="PPR"/>
    <property type="match status" value="7"/>
</dbReference>
<evidence type="ECO:0008006" key="5">
    <source>
        <dbReference type="Google" id="ProtNLM"/>
    </source>
</evidence>
<keyword evidence="4" id="KW-1185">Reference proteome</keyword>
<feature type="repeat" description="PPR" evidence="2">
    <location>
        <begin position="513"/>
        <end position="547"/>
    </location>
</feature>
<comment type="caution">
    <text evidence="3">The sequence shown here is derived from an EMBL/GenBank/DDBJ whole genome shotgun (WGS) entry which is preliminary data.</text>
</comment>
<dbReference type="NCBIfam" id="TIGR00756">
    <property type="entry name" value="PPR"/>
    <property type="match status" value="5"/>
</dbReference>
<dbReference type="InterPro" id="IPR011990">
    <property type="entry name" value="TPR-like_helical_dom_sf"/>
</dbReference>
<dbReference type="InterPro" id="IPR046960">
    <property type="entry name" value="PPR_At4g14850-like_plant"/>
</dbReference>
<feature type="repeat" description="PPR" evidence="2">
    <location>
        <begin position="614"/>
        <end position="648"/>
    </location>
</feature>
<feature type="repeat" description="PPR" evidence="2">
    <location>
        <begin position="311"/>
        <end position="345"/>
    </location>
</feature>
<feature type="repeat" description="PPR" evidence="2">
    <location>
        <begin position="412"/>
        <end position="446"/>
    </location>
</feature>
<evidence type="ECO:0000313" key="3">
    <source>
        <dbReference type="EMBL" id="KAL3813416.1"/>
    </source>
</evidence>
<evidence type="ECO:0000256" key="1">
    <source>
        <dbReference type="ARBA" id="ARBA00022737"/>
    </source>
</evidence>
<proteinExistence type="predicted"/>
<name>A0ABD3RRX4_9LAMI</name>
<dbReference type="PANTHER" id="PTHR47926:SF452">
    <property type="entry name" value="PENTATRICOPEPTIDE REPEAT-CONTAINING PROTEIN"/>
    <property type="match status" value="1"/>
</dbReference>
<evidence type="ECO:0000313" key="4">
    <source>
        <dbReference type="Proteomes" id="UP001634393"/>
    </source>
</evidence>
<evidence type="ECO:0000256" key="2">
    <source>
        <dbReference type="PROSITE-ProRule" id="PRU00708"/>
    </source>
</evidence>
<dbReference type="Pfam" id="PF20431">
    <property type="entry name" value="E_motif"/>
    <property type="match status" value="1"/>
</dbReference>
<gene>
    <name evidence="3" type="ORF">ACJIZ3_014684</name>
</gene>
<dbReference type="PANTHER" id="PTHR47926">
    <property type="entry name" value="PENTATRICOPEPTIDE REPEAT-CONTAINING PROTEIN"/>
    <property type="match status" value="1"/>
</dbReference>
<reference evidence="3 4" key="1">
    <citation type="submission" date="2024-12" db="EMBL/GenBank/DDBJ databases">
        <title>The unique morphological basis and parallel evolutionary history of personate flowers in Penstemon.</title>
        <authorList>
            <person name="Depatie T.H."/>
            <person name="Wessinger C.A."/>
        </authorList>
    </citation>
    <scope>NUCLEOTIDE SEQUENCE [LARGE SCALE GENOMIC DNA]</scope>
    <source>
        <strain evidence="3">WTNN_2</strain>
        <tissue evidence="3">Leaf</tissue>
    </source>
</reference>
<dbReference type="FunFam" id="1.25.40.10:FF:000158">
    <property type="entry name" value="pentatricopeptide repeat-containing protein At2g33680"/>
    <property type="match status" value="1"/>
</dbReference>
<dbReference type="Gene3D" id="1.25.40.10">
    <property type="entry name" value="Tetratricopeptide repeat domain"/>
    <property type="match status" value="5"/>
</dbReference>
<dbReference type="Proteomes" id="UP001634393">
    <property type="component" value="Unassembled WGS sequence"/>
</dbReference>
<dbReference type="EMBL" id="JBJXBP010000008">
    <property type="protein sequence ID" value="KAL3813416.1"/>
    <property type="molecule type" value="Genomic_DNA"/>
</dbReference>
<dbReference type="InterPro" id="IPR046848">
    <property type="entry name" value="E_motif"/>
</dbReference>
<dbReference type="PROSITE" id="PS51375">
    <property type="entry name" value="PPR"/>
    <property type="match status" value="6"/>
</dbReference>
<dbReference type="FunFam" id="1.25.40.10:FF:000073">
    <property type="entry name" value="Pentatricopeptide repeat-containing protein chloroplastic"/>
    <property type="match status" value="1"/>
</dbReference>
<dbReference type="AlphaFoldDB" id="A0ABD3RRX4"/>
<protein>
    <recommendedName>
        <fullName evidence="5">Pentatricopeptide repeat-containing protein</fullName>
    </recommendedName>
</protein>
<organism evidence="3 4">
    <name type="scientific">Penstemon smallii</name>
    <dbReference type="NCBI Taxonomy" id="265156"/>
    <lineage>
        <taxon>Eukaryota</taxon>
        <taxon>Viridiplantae</taxon>
        <taxon>Streptophyta</taxon>
        <taxon>Embryophyta</taxon>
        <taxon>Tracheophyta</taxon>
        <taxon>Spermatophyta</taxon>
        <taxon>Magnoliopsida</taxon>
        <taxon>eudicotyledons</taxon>
        <taxon>Gunneridae</taxon>
        <taxon>Pentapetalae</taxon>
        <taxon>asterids</taxon>
        <taxon>lamiids</taxon>
        <taxon>Lamiales</taxon>
        <taxon>Plantaginaceae</taxon>
        <taxon>Cheloneae</taxon>
        <taxon>Penstemon</taxon>
    </lineage>
</organism>
<feature type="repeat" description="PPR" evidence="2">
    <location>
        <begin position="649"/>
        <end position="679"/>
    </location>
</feature>
<accession>A0ABD3RRX4</accession>
<feature type="repeat" description="PPR" evidence="2">
    <location>
        <begin position="207"/>
        <end position="243"/>
    </location>
</feature>
<dbReference type="Pfam" id="PF13041">
    <property type="entry name" value="PPR_2"/>
    <property type="match status" value="3"/>
</dbReference>
<dbReference type="GO" id="GO:0099402">
    <property type="term" value="P:plant organ development"/>
    <property type="evidence" value="ECO:0007669"/>
    <property type="project" value="UniProtKB-ARBA"/>
</dbReference>
<dbReference type="InterPro" id="IPR002885">
    <property type="entry name" value="PPR_rpt"/>
</dbReference>
<dbReference type="GO" id="GO:0016070">
    <property type="term" value="P:RNA metabolic process"/>
    <property type="evidence" value="ECO:0007669"/>
    <property type="project" value="UniProtKB-ARBA"/>
</dbReference>